<feature type="region of interest" description="Disordered" evidence="1">
    <location>
        <begin position="204"/>
        <end position="229"/>
    </location>
</feature>
<evidence type="ECO:0000313" key="3">
    <source>
        <dbReference type="Proteomes" id="UP000758611"/>
    </source>
</evidence>
<reference evidence="2" key="1">
    <citation type="submission" date="2020-04" db="EMBL/GenBank/DDBJ databases">
        <title>Deep metagenomics examines the oral microbiome during advanced dental caries in children, revealing novel taxa and co-occurrences with host molecules.</title>
        <authorList>
            <person name="Baker J.L."/>
            <person name="Morton J.T."/>
            <person name="Dinis M."/>
            <person name="Alvarez R."/>
            <person name="Tran N.C."/>
            <person name="Knight R."/>
            <person name="Edlund A."/>
        </authorList>
    </citation>
    <scope>NUCLEOTIDE SEQUENCE</scope>
    <source>
        <strain evidence="2">JCVI_23_bin.11</strain>
    </source>
</reference>
<accession>A0A930E399</accession>
<feature type="compositionally biased region" description="Basic and acidic residues" evidence="1">
    <location>
        <begin position="204"/>
        <end position="227"/>
    </location>
</feature>
<name>A0A930E399_9FIRM</name>
<dbReference type="EMBL" id="JABZRE010000002">
    <property type="protein sequence ID" value="MBF1306331.1"/>
    <property type="molecule type" value="Genomic_DNA"/>
</dbReference>
<dbReference type="Proteomes" id="UP000758611">
    <property type="component" value="Unassembled WGS sequence"/>
</dbReference>
<organism evidence="2 3">
    <name type="scientific">Parvimonas micra</name>
    <dbReference type="NCBI Taxonomy" id="33033"/>
    <lineage>
        <taxon>Bacteria</taxon>
        <taxon>Bacillati</taxon>
        <taxon>Bacillota</taxon>
        <taxon>Tissierellia</taxon>
        <taxon>Tissierellales</taxon>
        <taxon>Peptoniphilaceae</taxon>
        <taxon>Parvimonas</taxon>
    </lineage>
</organism>
<dbReference type="AlphaFoldDB" id="A0A930E399"/>
<evidence type="ECO:0000256" key="1">
    <source>
        <dbReference type="SAM" id="MobiDB-lite"/>
    </source>
</evidence>
<gene>
    <name evidence="2" type="ORF">HXM94_00890</name>
</gene>
<sequence length="349" mass="38891">MLTNKQKKSIVAGVIISGLILSGSFVAFGVPYFDQVRVAAIEKRANNLIENSYTNSIKDNVTASEVESILKDVESIRDPNKKKSLKTKVDSLLEQAKLQTGLQEKLKSYSEKTNLSELNVDDLRSLIDQASGINNIEVRNKVFKDANEILDKMNYSTYVESEASKMSSSNPGQYYTVKGLVDNLYYEDVKQSVNEKLKKMQTEIEKKTKDETQEKKEKEQKSLDQAKKGRTYSFTKGNSDLKQVSETQLLVIEKIISDSSLAGKKFIGVGGGKVIVYSTELSSNGEPNVKELASVEYKRNRTGNQSSVFNNFSLETSRIKSNGFSIGIGNQDDVQVSENGLNSLREVLR</sequence>
<evidence type="ECO:0000313" key="2">
    <source>
        <dbReference type="EMBL" id="MBF1306331.1"/>
    </source>
</evidence>
<comment type="caution">
    <text evidence="2">The sequence shown here is derived from an EMBL/GenBank/DDBJ whole genome shotgun (WGS) entry which is preliminary data.</text>
</comment>
<protein>
    <submittedName>
        <fullName evidence="2">Uncharacterized protein</fullName>
    </submittedName>
</protein>
<proteinExistence type="predicted"/>
<dbReference type="RefSeq" id="WP_278476835.1">
    <property type="nucleotide sequence ID" value="NZ_JABZRE010000002.1"/>
</dbReference>